<dbReference type="eggNOG" id="ENOG502ZRNT">
    <property type="taxonomic scope" value="Bacteria"/>
</dbReference>
<sequence length="169" mass="18321">MLSESRRLPLFTLPVLAILLVGGGCSGIPLAKQTAEQNATAAAGGPQYIVELVDEEHRGETKKLPLTEGATVQTAIDASRANRKFHRFHVAISRLPAYPGAPPQKLVSGYDHLSKQVPMEYDYSLRPGDRIVILKDTNNSLDDMFGTLINPFRMMGGAPSVDANPLSHD</sequence>
<dbReference type="EMBL" id="AANZ01000006">
    <property type="protein sequence ID" value="EAQ81137.1"/>
    <property type="molecule type" value="Genomic_DNA"/>
</dbReference>
<comment type="caution">
    <text evidence="1">The sequence shown here is derived from an EMBL/GenBank/DDBJ whole genome shotgun (WGS) entry which is preliminary data.</text>
</comment>
<dbReference type="RefSeq" id="WP_002652147.1">
    <property type="nucleotide sequence ID" value="NZ_CH672376.1"/>
</dbReference>
<evidence type="ECO:0008006" key="3">
    <source>
        <dbReference type="Google" id="ProtNLM"/>
    </source>
</evidence>
<organism evidence="1 2">
    <name type="scientific">Blastopirellula marina DSM 3645</name>
    <dbReference type="NCBI Taxonomy" id="314230"/>
    <lineage>
        <taxon>Bacteria</taxon>
        <taxon>Pseudomonadati</taxon>
        <taxon>Planctomycetota</taxon>
        <taxon>Planctomycetia</taxon>
        <taxon>Pirellulales</taxon>
        <taxon>Pirellulaceae</taxon>
        <taxon>Blastopirellula</taxon>
    </lineage>
</organism>
<dbReference type="Proteomes" id="UP000004358">
    <property type="component" value="Unassembled WGS sequence"/>
</dbReference>
<dbReference type="AlphaFoldDB" id="A3ZR44"/>
<accession>A3ZR44</accession>
<dbReference type="PROSITE" id="PS51257">
    <property type="entry name" value="PROKAR_LIPOPROTEIN"/>
    <property type="match status" value="1"/>
</dbReference>
<dbReference type="OrthoDB" id="269097at2"/>
<name>A3ZR44_9BACT</name>
<gene>
    <name evidence="1" type="ORF">DSM3645_21237</name>
</gene>
<protein>
    <recommendedName>
        <fullName evidence="3">Lipoprotein</fullName>
    </recommendedName>
</protein>
<reference evidence="1 2" key="1">
    <citation type="submission" date="2006-02" db="EMBL/GenBank/DDBJ databases">
        <authorList>
            <person name="Amann R."/>
            <person name="Ferriera S."/>
            <person name="Johnson J."/>
            <person name="Kravitz S."/>
            <person name="Halpern A."/>
            <person name="Remington K."/>
            <person name="Beeson K."/>
            <person name="Tran B."/>
            <person name="Rogers Y.-H."/>
            <person name="Friedman R."/>
            <person name="Venter J.C."/>
        </authorList>
    </citation>
    <scope>NUCLEOTIDE SEQUENCE [LARGE SCALE GENOMIC DNA]</scope>
    <source>
        <strain evidence="1 2">DSM 3645</strain>
    </source>
</reference>
<dbReference type="HOGENOM" id="CLU_1575457_0_0_0"/>
<proteinExistence type="predicted"/>
<evidence type="ECO:0000313" key="1">
    <source>
        <dbReference type="EMBL" id="EAQ81137.1"/>
    </source>
</evidence>
<evidence type="ECO:0000313" key="2">
    <source>
        <dbReference type="Proteomes" id="UP000004358"/>
    </source>
</evidence>